<dbReference type="SUPFAM" id="SSF46689">
    <property type="entry name" value="Homeodomain-like"/>
    <property type="match status" value="1"/>
</dbReference>
<dbReference type="eggNOG" id="KOG1279">
    <property type="taxonomic scope" value="Eukaryota"/>
</dbReference>
<feature type="domain" description="SANT" evidence="6">
    <location>
        <begin position="134"/>
        <end position="175"/>
    </location>
</feature>
<keyword evidence="1" id="KW-0805">Transcription regulation</keyword>
<accession>A0A0D3HM01</accession>
<reference evidence="8" key="2">
    <citation type="submission" date="2015-03" db="UniProtKB">
        <authorList>
            <consortium name="EnsemblPlants"/>
        </authorList>
    </citation>
    <scope>IDENTIFICATION</scope>
</reference>
<sequence length="175" mass="19370">MDAQLKVLGVLVTLGFDQFPPFSTSCTGEEKIYVVDKLFQFETLQSYLIPPPNQAEVTASIHTPSLLSEPTLAEDLITQAESSVEHHCNSCSVDCSRKRYHCRTQADYDKGNLDAGMSQTDFIIMESAEIPGFGGTSWTDQETLLLLEALEILQAKWGDIAEHVATKTKAQCMLH</sequence>
<dbReference type="HOGENOM" id="CLU_1534836_0_0_1"/>
<organism evidence="8">
    <name type="scientific">Oryza barthii</name>
    <dbReference type="NCBI Taxonomy" id="65489"/>
    <lineage>
        <taxon>Eukaryota</taxon>
        <taxon>Viridiplantae</taxon>
        <taxon>Streptophyta</taxon>
        <taxon>Embryophyta</taxon>
        <taxon>Tracheophyta</taxon>
        <taxon>Spermatophyta</taxon>
        <taxon>Magnoliopsida</taxon>
        <taxon>Liliopsida</taxon>
        <taxon>Poales</taxon>
        <taxon>Poaceae</taxon>
        <taxon>BOP clade</taxon>
        <taxon>Oryzoideae</taxon>
        <taxon>Oryzeae</taxon>
        <taxon>Oryzinae</taxon>
        <taxon>Oryza</taxon>
    </lineage>
</organism>
<dbReference type="Gene3D" id="1.10.10.60">
    <property type="entry name" value="Homeodomain-like"/>
    <property type="match status" value="1"/>
</dbReference>
<dbReference type="Proteomes" id="UP000026960">
    <property type="component" value="Chromosome 11"/>
</dbReference>
<evidence type="ECO:0000259" key="7">
    <source>
        <dbReference type="PROSITE" id="PS51294"/>
    </source>
</evidence>
<reference evidence="8" key="1">
    <citation type="journal article" date="2009" name="Rice">
        <title>De Novo Next Generation Sequencing of Plant Genomes.</title>
        <authorList>
            <person name="Rounsley S."/>
            <person name="Marri P.R."/>
            <person name="Yu Y."/>
            <person name="He R."/>
            <person name="Sisneros N."/>
            <person name="Goicoechea J.L."/>
            <person name="Lee S.J."/>
            <person name="Angelova A."/>
            <person name="Kudrna D."/>
            <person name="Luo M."/>
            <person name="Affourtit J."/>
            <person name="Desany B."/>
            <person name="Knight J."/>
            <person name="Niazi F."/>
            <person name="Egholm M."/>
            <person name="Wing R.A."/>
        </authorList>
    </citation>
    <scope>NUCLEOTIDE SEQUENCE [LARGE SCALE GENOMIC DNA]</scope>
    <source>
        <strain evidence="8">cv. IRGC 105608</strain>
    </source>
</reference>
<keyword evidence="4" id="KW-0539">Nucleus</keyword>
<dbReference type="InterPro" id="IPR017930">
    <property type="entry name" value="Myb_dom"/>
</dbReference>
<dbReference type="PaxDb" id="65489-OBART11G13980.1"/>
<dbReference type="PROSITE" id="PS51294">
    <property type="entry name" value="HTH_MYB"/>
    <property type="match status" value="1"/>
</dbReference>
<evidence type="ECO:0000313" key="8">
    <source>
        <dbReference type="EnsemblPlants" id="OBART11G13980.1"/>
    </source>
</evidence>
<protein>
    <submittedName>
        <fullName evidence="8">Uncharacterized protein</fullName>
    </submittedName>
</protein>
<keyword evidence="9" id="KW-1185">Reference proteome</keyword>
<dbReference type="SUPFAM" id="SSF57850">
    <property type="entry name" value="RING/U-box"/>
    <property type="match status" value="1"/>
</dbReference>
<dbReference type="PROSITE" id="PS50090">
    <property type="entry name" value="MYB_LIKE"/>
    <property type="match status" value="1"/>
</dbReference>
<evidence type="ECO:0000259" key="5">
    <source>
        <dbReference type="PROSITE" id="PS50090"/>
    </source>
</evidence>
<name>A0A0D3HM01_9ORYZ</name>
<feature type="domain" description="Myb-like" evidence="5">
    <location>
        <begin position="137"/>
        <end position="175"/>
    </location>
</feature>
<dbReference type="STRING" id="65489.A0A0D3HM01"/>
<keyword evidence="2" id="KW-0238">DNA-binding</keyword>
<dbReference type="Gramene" id="OBART11G13980.1">
    <property type="protein sequence ID" value="OBART11G13980.1"/>
    <property type="gene ID" value="OBART11G13980"/>
</dbReference>
<dbReference type="PROSITE" id="PS51293">
    <property type="entry name" value="SANT"/>
    <property type="match status" value="1"/>
</dbReference>
<evidence type="ECO:0000256" key="4">
    <source>
        <dbReference type="ARBA" id="ARBA00023242"/>
    </source>
</evidence>
<dbReference type="AlphaFoldDB" id="A0A0D3HM01"/>
<feature type="domain" description="HTH myb-type" evidence="7">
    <location>
        <begin position="130"/>
        <end position="175"/>
    </location>
</feature>
<evidence type="ECO:0000313" key="9">
    <source>
        <dbReference type="Proteomes" id="UP000026960"/>
    </source>
</evidence>
<dbReference type="PANTHER" id="PTHR12802:SF41">
    <property type="entry name" value="BRAHMA ASSOCIATED PROTEIN 155 KDA"/>
    <property type="match status" value="1"/>
</dbReference>
<evidence type="ECO:0000256" key="2">
    <source>
        <dbReference type="ARBA" id="ARBA00023125"/>
    </source>
</evidence>
<dbReference type="Pfam" id="PF00249">
    <property type="entry name" value="Myb_DNA-binding"/>
    <property type="match status" value="1"/>
</dbReference>
<evidence type="ECO:0000259" key="6">
    <source>
        <dbReference type="PROSITE" id="PS51293"/>
    </source>
</evidence>
<dbReference type="GO" id="GO:0003677">
    <property type="term" value="F:DNA binding"/>
    <property type="evidence" value="ECO:0007669"/>
    <property type="project" value="UniProtKB-KW"/>
</dbReference>
<dbReference type="InterPro" id="IPR009057">
    <property type="entry name" value="Homeodomain-like_sf"/>
</dbReference>
<dbReference type="PANTHER" id="PTHR12802">
    <property type="entry name" value="SWI/SNF COMPLEX-RELATED"/>
    <property type="match status" value="1"/>
</dbReference>
<dbReference type="InterPro" id="IPR017884">
    <property type="entry name" value="SANT_dom"/>
</dbReference>
<keyword evidence="3" id="KW-0804">Transcription</keyword>
<evidence type="ECO:0000256" key="1">
    <source>
        <dbReference type="ARBA" id="ARBA00023015"/>
    </source>
</evidence>
<dbReference type="EnsemblPlants" id="OBART11G13980.1">
    <property type="protein sequence ID" value="OBART11G13980.1"/>
    <property type="gene ID" value="OBART11G13980"/>
</dbReference>
<evidence type="ECO:0000256" key="3">
    <source>
        <dbReference type="ARBA" id="ARBA00023163"/>
    </source>
</evidence>
<dbReference type="InterPro" id="IPR001005">
    <property type="entry name" value="SANT/Myb"/>
</dbReference>
<proteinExistence type="predicted"/>